<evidence type="ECO:0000313" key="2">
    <source>
        <dbReference type="Proteomes" id="UP000050482"/>
    </source>
</evidence>
<keyword evidence="2" id="KW-1185">Reference proteome</keyword>
<dbReference type="Pfam" id="PF14169">
    <property type="entry name" value="YdjO"/>
    <property type="match status" value="1"/>
</dbReference>
<dbReference type="InterPro" id="IPR025916">
    <property type="entry name" value="YdjO"/>
</dbReference>
<dbReference type="EMBL" id="LJCO01000091">
    <property type="protein sequence ID" value="KPV41787.1"/>
    <property type="molecule type" value="Genomic_DNA"/>
</dbReference>
<organism evidence="1 2">
    <name type="scientific">Alicyclobacillus ferrooxydans</name>
    <dbReference type="NCBI Taxonomy" id="471514"/>
    <lineage>
        <taxon>Bacteria</taxon>
        <taxon>Bacillati</taxon>
        <taxon>Bacillota</taxon>
        <taxon>Bacilli</taxon>
        <taxon>Bacillales</taxon>
        <taxon>Alicyclobacillaceae</taxon>
        <taxon>Alicyclobacillus</taxon>
    </lineage>
</organism>
<proteinExistence type="predicted"/>
<dbReference type="Proteomes" id="UP000050482">
    <property type="component" value="Unassembled WGS sequence"/>
</dbReference>
<evidence type="ECO:0000313" key="1">
    <source>
        <dbReference type="EMBL" id="KPV41787.1"/>
    </source>
</evidence>
<protein>
    <recommendedName>
        <fullName evidence="3">Cold-shock protein</fullName>
    </recommendedName>
</protein>
<sequence length="60" mass="7169">MSPFGSRRKPAVEPVYANTMIWQCTECNCWSRDEFIHEEKPHCPMCHAEMNRETKNIRIE</sequence>
<dbReference type="AlphaFoldDB" id="A0A0P9EGX6"/>
<reference evidence="1 2" key="1">
    <citation type="submission" date="2015-09" db="EMBL/GenBank/DDBJ databases">
        <title>Draft genome sequence of Alicyclobacillus ferrooxydans DSM 22381.</title>
        <authorList>
            <person name="Hemp J."/>
        </authorList>
    </citation>
    <scope>NUCLEOTIDE SEQUENCE [LARGE SCALE GENOMIC DNA]</scope>
    <source>
        <strain evidence="1 2">TC-34</strain>
    </source>
</reference>
<comment type="caution">
    <text evidence="1">The sequence shown here is derived from an EMBL/GenBank/DDBJ whole genome shotgun (WGS) entry which is preliminary data.</text>
</comment>
<name>A0A0P9EGX6_9BACL</name>
<gene>
    <name evidence="1" type="ORF">AN477_20320</name>
</gene>
<dbReference type="RefSeq" id="WP_054971023.1">
    <property type="nucleotide sequence ID" value="NZ_LJCO01000091.1"/>
</dbReference>
<dbReference type="PATRIC" id="fig|471514.4.peg.2995"/>
<evidence type="ECO:0008006" key="3">
    <source>
        <dbReference type="Google" id="ProtNLM"/>
    </source>
</evidence>
<dbReference type="OrthoDB" id="1955171at2"/>
<accession>A0A0P9EGX6</accession>